<protein>
    <submittedName>
        <fullName evidence="2">EHD_N domain-containing protein</fullName>
    </submittedName>
</protein>
<dbReference type="Proteomes" id="UP000035642">
    <property type="component" value="Unassembled WGS sequence"/>
</dbReference>
<dbReference type="AlphaFoldDB" id="A0A0K0DDG0"/>
<reference evidence="2" key="2">
    <citation type="submission" date="2017-02" db="UniProtKB">
        <authorList>
            <consortium name="WormBaseParasite"/>
        </authorList>
    </citation>
    <scope>IDENTIFICATION</scope>
</reference>
<proteinExistence type="predicted"/>
<dbReference type="WBParaSite" id="ACAC_0000875801-mRNA-1">
    <property type="protein sequence ID" value="ACAC_0000875801-mRNA-1"/>
    <property type="gene ID" value="ACAC_0000875801"/>
</dbReference>
<evidence type="ECO:0000313" key="2">
    <source>
        <dbReference type="WBParaSite" id="ACAC_0000875801-mRNA-1"/>
    </source>
</evidence>
<keyword evidence="1" id="KW-1185">Reference proteome</keyword>
<organism evidence="1 2">
    <name type="scientific">Angiostrongylus cantonensis</name>
    <name type="common">Rat lungworm</name>
    <dbReference type="NCBI Taxonomy" id="6313"/>
    <lineage>
        <taxon>Eukaryota</taxon>
        <taxon>Metazoa</taxon>
        <taxon>Ecdysozoa</taxon>
        <taxon>Nematoda</taxon>
        <taxon>Chromadorea</taxon>
        <taxon>Rhabditida</taxon>
        <taxon>Rhabditina</taxon>
        <taxon>Rhabditomorpha</taxon>
        <taxon>Strongyloidea</taxon>
        <taxon>Metastrongylidae</taxon>
        <taxon>Angiostrongylus</taxon>
    </lineage>
</organism>
<reference evidence="1" key="1">
    <citation type="submission" date="2012-09" db="EMBL/GenBank/DDBJ databases">
        <authorList>
            <person name="Martin A.A."/>
        </authorList>
    </citation>
    <scope>NUCLEOTIDE SEQUENCE</scope>
</reference>
<evidence type="ECO:0000313" key="1">
    <source>
        <dbReference type="Proteomes" id="UP000035642"/>
    </source>
</evidence>
<sequence length="65" mass="7679">MYVKLKEELKALEKKHTIYQEYIKKQVRQLVSNLLKDPDRFSWFFGAELKTTTNTAVPMVSEALM</sequence>
<accession>A0A0K0DDG0</accession>
<name>A0A0K0DDG0_ANGCA</name>